<dbReference type="PANTHER" id="PTHR21687:SF5">
    <property type="entry name" value="PLASMALEMMA VESICLE-ASSOCIATED PROTEIN"/>
    <property type="match status" value="1"/>
</dbReference>
<dbReference type="GO" id="GO:0043114">
    <property type="term" value="P:regulation of vascular permeability"/>
    <property type="evidence" value="ECO:0007669"/>
    <property type="project" value="TreeGrafter"/>
</dbReference>
<reference evidence="4 5" key="1">
    <citation type="submission" date="2020-10" db="EMBL/GenBank/DDBJ databases">
        <title>Pygocentrus nattereri (red-bellied piranha) genome, fPygNat1, primary haplotype.</title>
        <authorList>
            <person name="Myers G."/>
            <person name="Meyer A."/>
            <person name="Karagic N."/>
            <person name="Pippel M."/>
            <person name="Winkler S."/>
            <person name="Tracey A."/>
            <person name="Wood J."/>
            <person name="Formenti G."/>
            <person name="Howe K."/>
            <person name="Fedrigo O."/>
            <person name="Jarvis E.D."/>
        </authorList>
    </citation>
    <scope>NUCLEOTIDE SEQUENCE [LARGE SCALE GENOMIC DNA]</scope>
</reference>
<organism evidence="4 5">
    <name type="scientific">Pygocentrus nattereri</name>
    <name type="common">Red-bellied piranha</name>
    <dbReference type="NCBI Taxonomy" id="42514"/>
    <lineage>
        <taxon>Eukaryota</taxon>
        <taxon>Metazoa</taxon>
        <taxon>Chordata</taxon>
        <taxon>Craniata</taxon>
        <taxon>Vertebrata</taxon>
        <taxon>Euteleostomi</taxon>
        <taxon>Actinopterygii</taxon>
        <taxon>Neopterygii</taxon>
        <taxon>Teleostei</taxon>
        <taxon>Ostariophysi</taxon>
        <taxon>Characiformes</taxon>
        <taxon>Characoidei</taxon>
        <taxon>Pygocentrus</taxon>
    </lineage>
</organism>
<evidence type="ECO:0000313" key="4">
    <source>
        <dbReference type="Ensembl" id="ENSPNAP00000004647.2"/>
    </source>
</evidence>
<reference evidence="4" key="3">
    <citation type="submission" date="2025-09" db="UniProtKB">
        <authorList>
            <consortium name="Ensembl"/>
        </authorList>
    </citation>
    <scope>IDENTIFICATION</scope>
</reference>
<dbReference type="Proteomes" id="UP001501920">
    <property type="component" value="Chromosome 16"/>
</dbReference>
<feature type="coiled-coil region" evidence="1">
    <location>
        <begin position="336"/>
        <end position="370"/>
    </location>
</feature>
<keyword evidence="3" id="KW-1133">Transmembrane helix</keyword>
<dbReference type="InterPro" id="IPR009538">
    <property type="entry name" value="PV-1"/>
</dbReference>
<evidence type="ECO:0000313" key="5">
    <source>
        <dbReference type="Proteomes" id="UP001501920"/>
    </source>
</evidence>
<feature type="compositionally biased region" description="Gly residues" evidence="2">
    <location>
        <begin position="478"/>
        <end position="488"/>
    </location>
</feature>
<proteinExistence type="predicted"/>
<protein>
    <recommendedName>
        <fullName evidence="6">Plasmalemma vesicle associated protein b</fullName>
    </recommendedName>
</protein>
<accession>A0A3B4BY75</accession>
<reference evidence="4" key="2">
    <citation type="submission" date="2025-08" db="UniProtKB">
        <authorList>
            <consortium name="Ensembl"/>
        </authorList>
    </citation>
    <scope>IDENTIFICATION</scope>
</reference>
<dbReference type="AlphaFoldDB" id="A0A3B4BY75"/>
<name>A0A3B4BY75_PYGNA</name>
<keyword evidence="3" id="KW-0812">Transmembrane</keyword>
<evidence type="ECO:0008006" key="6">
    <source>
        <dbReference type="Google" id="ProtNLM"/>
    </source>
</evidence>
<evidence type="ECO:0000256" key="1">
    <source>
        <dbReference type="SAM" id="Coils"/>
    </source>
</evidence>
<dbReference type="GeneTree" id="ENSGT00390000006166"/>
<evidence type="ECO:0000256" key="3">
    <source>
        <dbReference type="SAM" id="Phobius"/>
    </source>
</evidence>
<sequence length="533" mass="60122">MYNSGFSQAKMGLTAKNMHRPKDRSCGYYMRIILFFSSLIQSLIIVSLVLFLIYGEPQQTVEEKRILELEQSYSKLSLENVALRAKEKNLTQQLNITLNAKKLSEKDMTNLRRLANTSATAITSLNKKVVRTKKNTPRLPCALPGNDKYLEHRFRQAEELNRLLRDNFTEQMHITKHELENAQKDRIRYQLEAIELRRDKGFLEERINRYEKKCKEDFVHSLIGIPNVTREFLRRVDELFSKHISFQLSCDKQSIQLENIRANCSSLSTEVENKLQTYLDQVGSQVTVTIGANAKCMVENKRLNEDATWCMQNRTGIMEENKKVLKQTQQNHDKEVEQFLLEVTKLKGQNKLLENQKSLKEIEIKMLSDKVKDLNTSLTNCGKVGEKSVFLLHFFFFRFCFHLVGSYSLQVVFFFFSFQFPGGVSSSFPAQFAQNRFGGSSPGSNGMGLFSSTFGTGGGSSTAYGTSTYAKPPASSGGWPGMGLGTGQGMSRPDATGSNPAGASPFGAGKFTPDISLGKTNPILTWADSRVRV</sequence>
<feature type="transmembrane region" description="Helical" evidence="3">
    <location>
        <begin position="28"/>
        <end position="54"/>
    </location>
</feature>
<keyword evidence="5" id="KW-1185">Reference proteome</keyword>
<dbReference type="Ensembl" id="ENSPNAT00000006661.2">
    <property type="protein sequence ID" value="ENSPNAP00000004647.2"/>
    <property type="gene ID" value="ENSPNAG00000001528.2"/>
</dbReference>
<keyword evidence="3" id="KW-0472">Membrane</keyword>
<feature type="region of interest" description="Disordered" evidence="2">
    <location>
        <begin position="474"/>
        <end position="503"/>
    </location>
</feature>
<dbReference type="Pfam" id="PF06637">
    <property type="entry name" value="PV-1"/>
    <property type="match status" value="1"/>
</dbReference>
<feature type="coiled-coil region" evidence="1">
    <location>
        <begin position="165"/>
        <end position="213"/>
    </location>
</feature>
<dbReference type="GO" id="GO:0002693">
    <property type="term" value="P:positive regulation of cellular extravasation"/>
    <property type="evidence" value="ECO:0007669"/>
    <property type="project" value="TreeGrafter"/>
</dbReference>
<evidence type="ECO:0000256" key="2">
    <source>
        <dbReference type="SAM" id="MobiDB-lite"/>
    </source>
</evidence>
<keyword evidence="1" id="KW-0175">Coiled coil</keyword>
<dbReference type="PANTHER" id="PTHR21687">
    <property type="entry name" value="PLASMALEMMA VESICLE-ASSOCIATED PROTEIN"/>
    <property type="match status" value="1"/>
</dbReference>